<evidence type="ECO:0000313" key="1">
    <source>
        <dbReference type="EMBL" id="MDP5135632.1"/>
    </source>
</evidence>
<sequence>MTLLTKLSLLTGVLLLSGCGGGKQIAPEPIQKNSYQLDVIVAGTDEAVTFSWLGKNLTASKQGNFNESASSYQPPSALQFPLKHQCSYAHTQLAQLHYQISINCQAEQTYRLVVSVAGTDQPIQFNWQANSHTVTRQAEITATGYEYQPPTAFVYPNNVTCQAVHKSVLALADTNQQDYQLTVTCQTPEVTTYIEILQPLPYQSMVQFGEQTVAVQNTDTLTLKSVDVSLVPSISYSDGPQLCQLTVIPEQARHYKLTCEEFLIAQHNTAGAAAPLMLFTANQTPLDLGLSTDLMLTEHKVFTWQGSYYFATNQGIYKMTLVNGEVDRVTLELNNDTSLTHEFYNQELRKLVALGPAGAKRLEDNGWQTVQATSGTNISALFSSQNSLSWLNKQNDNSVRLMQRVDGDTDRIKLAEQEFSRHSGYGTLVGEGTSVWTYWNKHGELVYQNLRYTIPTLIDVIPAVESPSVWQRSNIADNLVRLRDGQVQFFDTEADSYNFSWQLLFTDAANWLSGSKKLLLTGQQTEQSIAQINTVYIDGENTLPQLQASSQSVSPFWINTQVMENDQKRALNPKTMLQGWALLYQGSEQAGQIWLTNGKALYLVKDASNLAQYQALSLLQVGKQLALINNETTTAVELTPLINNQALTNTSK</sequence>
<proteinExistence type="predicted"/>
<organism evidence="1 2">
    <name type="scientific">Rheinheimera baltica</name>
    <dbReference type="NCBI Taxonomy" id="67576"/>
    <lineage>
        <taxon>Bacteria</taxon>
        <taxon>Pseudomonadati</taxon>
        <taxon>Pseudomonadota</taxon>
        <taxon>Gammaproteobacteria</taxon>
        <taxon>Chromatiales</taxon>
        <taxon>Chromatiaceae</taxon>
        <taxon>Rheinheimera</taxon>
    </lineage>
</organism>
<dbReference type="EMBL" id="JAPJDZ010000011">
    <property type="protein sequence ID" value="MDP5135632.1"/>
    <property type="molecule type" value="Genomic_DNA"/>
</dbReference>
<comment type="caution">
    <text evidence="1">The sequence shown here is derived from an EMBL/GenBank/DDBJ whole genome shotgun (WGS) entry which is preliminary data.</text>
</comment>
<accession>A0ABT9HWY0</accession>
<protein>
    <recommendedName>
        <fullName evidence="3">Orphan protein</fullName>
    </recommendedName>
</protein>
<keyword evidence="2" id="KW-1185">Reference proteome</keyword>
<name>A0ABT9HWY0_9GAMM</name>
<dbReference type="RefSeq" id="WP_305974701.1">
    <property type="nucleotide sequence ID" value="NZ_JAPJDZ010000011.1"/>
</dbReference>
<evidence type="ECO:0008006" key="3">
    <source>
        <dbReference type="Google" id="ProtNLM"/>
    </source>
</evidence>
<evidence type="ECO:0000313" key="2">
    <source>
        <dbReference type="Proteomes" id="UP001231109"/>
    </source>
</evidence>
<dbReference type="PROSITE" id="PS51257">
    <property type="entry name" value="PROKAR_LIPOPROTEIN"/>
    <property type="match status" value="1"/>
</dbReference>
<reference evidence="1 2" key="1">
    <citation type="submission" date="2022-11" db="EMBL/GenBank/DDBJ databases">
        <title>Viruses from the air-sea interface of a natural surface slick.</title>
        <authorList>
            <person name="Rahlff J."/>
            <person name="Holmfeldt K."/>
        </authorList>
    </citation>
    <scope>NUCLEOTIDE SEQUENCE [LARGE SCALE GENOMIC DNA]</scope>
    <source>
        <strain evidence="1 2">SMS4</strain>
    </source>
</reference>
<gene>
    <name evidence="1" type="ORF">ORJ04_06680</name>
</gene>
<dbReference type="Proteomes" id="UP001231109">
    <property type="component" value="Unassembled WGS sequence"/>
</dbReference>